<keyword evidence="1" id="KW-0812">Transmembrane</keyword>
<sequence length="156" mass="18947">MAVFLFVSIAILVFWGFADKGRFRAMFPVWMSAIFVRFLDHYIVIDWFKLWVLHGQGWRMIWIPMLANITIWPIAAYLYIQYLPKSRNFFRLLLHTLPYVVVMSGYLQILTYLKVFDMQKGWTIWHTFVNLFFYFYMMYGIYRWQTHPVRGGVTNV</sequence>
<organism evidence="2 3">
    <name type="scientific">Tumebacillus avium</name>
    <dbReference type="NCBI Taxonomy" id="1903704"/>
    <lineage>
        <taxon>Bacteria</taxon>
        <taxon>Bacillati</taxon>
        <taxon>Bacillota</taxon>
        <taxon>Bacilli</taxon>
        <taxon>Bacillales</taxon>
        <taxon>Alicyclobacillaceae</taxon>
        <taxon>Tumebacillus</taxon>
    </lineage>
</organism>
<feature type="transmembrane region" description="Helical" evidence="1">
    <location>
        <begin position="92"/>
        <end position="110"/>
    </location>
</feature>
<gene>
    <name evidence="2" type="ORF">CBW65_23225</name>
</gene>
<dbReference type="AlphaFoldDB" id="A0A1Y0ISK9"/>
<dbReference type="Proteomes" id="UP000195437">
    <property type="component" value="Chromosome"/>
</dbReference>
<dbReference type="RefSeq" id="WP_087458933.1">
    <property type="nucleotide sequence ID" value="NZ_CP021434.1"/>
</dbReference>
<keyword evidence="1" id="KW-1133">Transmembrane helix</keyword>
<protein>
    <submittedName>
        <fullName evidence="2">Uncharacterized protein</fullName>
    </submittedName>
</protein>
<dbReference type="OrthoDB" id="2381689at2"/>
<feature type="transmembrane region" description="Helical" evidence="1">
    <location>
        <begin position="122"/>
        <end position="142"/>
    </location>
</feature>
<evidence type="ECO:0000256" key="1">
    <source>
        <dbReference type="SAM" id="Phobius"/>
    </source>
</evidence>
<accession>A0A1Y0ISK9</accession>
<reference evidence="3" key="1">
    <citation type="submission" date="2017-05" db="EMBL/GenBank/DDBJ databases">
        <authorList>
            <person name="Sung H."/>
        </authorList>
    </citation>
    <scope>NUCLEOTIDE SEQUENCE [LARGE SCALE GENOMIC DNA]</scope>
    <source>
        <strain evidence="3">AR23208</strain>
    </source>
</reference>
<feature type="transmembrane region" description="Helical" evidence="1">
    <location>
        <begin position="61"/>
        <end position="80"/>
    </location>
</feature>
<name>A0A1Y0ISK9_9BACL</name>
<keyword evidence="1" id="KW-0472">Membrane</keyword>
<evidence type="ECO:0000313" key="3">
    <source>
        <dbReference type="Proteomes" id="UP000195437"/>
    </source>
</evidence>
<dbReference type="EMBL" id="CP021434">
    <property type="protein sequence ID" value="ARU63598.1"/>
    <property type="molecule type" value="Genomic_DNA"/>
</dbReference>
<keyword evidence="3" id="KW-1185">Reference proteome</keyword>
<evidence type="ECO:0000313" key="2">
    <source>
        <dbReference type="EMBL" id="ARU63598.1"/>
    </source>
</evidence>
<proteinExistence type="predicted"/>
<dbReference type="KEGG" id="tum:CBW65_23225"/>